<accession>A0A1V6PRI7</accession>
<dbReference type="OrthoDB" id="4357148at2759"/>
<comment type="caution">
    <text evidence="2">The sequence shown here is derived from an EMBL/GenBank/DDBJ whole genome shotgun (WGS) entry which is preliminary data.</text>
</comment>
<dbReference type="AlphaFoldDB" id="A0A1V6PRI7"/>
<evidence type="ECO:0000313" key="3">
    <source>
        <dbReference type="Proteomes" id="UP000191672"/>
    </source>
</evidence>
<proteinExistence type="predicted"/>
<gene>
    <name evidence="2" type="ORF">PENANT_c047G09364</name>
</gene>
<reference evidence="3" key="1">
    <citation type="journal article" date="2017" name="Nat. Microbiol.">
        <title>Global analysis of biosynthetic gene clusters reveals vast potential of secondary metabolite production in Penicillium species.</title>
        <authorList>
            <person name="Nielsen J.C."/>
            <person name="Grijseels S."/>
            <person name="Prigent S."/>
            <person name="Ji B."/>
            <person name="Dainat J."/>
            <person name="Nielsen K.F."/>
            <person name="Frisvad J.C."/>
            <person name="Workman M."/>
            <person name="Nielsen J."/>
        </authorList>
    </citation>
    <scope>NUCLEOTIDE SEQUENCE [LARGE SCALE GENOMIC DNA]</scope>
    <source>
        <strain evidence="3">IBT 31811</strain>
    </source>
</reference>
<feature type="region of interest" description="Disordered" evidence="1">
    <location>
        <begin position="1"/>
        <end position="100"/>
    </location>
</feature>
<keyword evidence="3" id="KW-1185">Reference proteome</keyword>
<feature type="compositionally biased region" description="Basic and acidic residues" evidence="1">
    <location>
        <begin position="41"/>
        <end position="64"/>
    </location>
</feature>
<dbReference type="EMBL" id="MDYN01000047">
    <property type="protein sequence ID" value="OQD79630.1"/>
    <property type="molecule type" value="Genomic_DNA"/>
</dbReference>
<dbReference type="Proteomes" id="UP000191672">
    <property type="component" value="Unassembled WGS sequence"/>
</dbReference>
<evidence type="ECO:0000313" key="2">
    <source>
        <dbReference type="EMBL" id="OQD79630.1"/>
    </source>
</evidence>
<sequence>MADRWEMQDTKSLSRKHNFNEGLDGNGQGIQDPVEPGSNDIDERTTQDYKTAIERSRAFGGERIRHAKPKTNKGYKESSDEEDIDISWRPDPSGHPHRTF</sequence>
<organism evidence="2 3">
    <name type="scientific">Penicillium antarcticum</name>
    <dbReference type="NCBI Taxonomy" id="416450"/>
    <lineage>
        <taxon>Eukaryota</taxon>
        <taxon>Fungi</taxon>
        <taxon>Dikarya</taxon>
        <taxon>Ascomycota</taxon>
        <taxon>Pezizomycotina</taxon>
        <taxon>Eurotiomycetes</taxon>
        <taxon>Eurotiomycetidae</taxon>
        <taxon>Eurotiales</taxon>
        <taxon>Aspergillaceae</taxon>
        <taxon>Penicillium</taxon>
    </lineage>
</organism>
<name>A0A1V6PRI7_9EURO</name>
<evidence type="ECO:0000256" key="1">
    <source>
        <dbReference type="SAM" id="MobiDB-lite"/>
    </source>
</evidence>
<protein>
    <submittedName>
        <fullName evidence="2">Uncharacterized protein</fullName>
    </submittedName>
</protein>